<dbReference type="EMBL" id="JAVHNS010000012">
    <property type="protein sequence ID" value="KAK6338513.1"/>
    <property type="molecule type" value="Genomic_DNA"/>
</dbReference>
<proteinExistence type="predicted"/>
<reference evidence="1 2" key="1">
    <citation type="submission" date="2019-10" db="EMBL/GenBank/DDBJ databases">
        <authorList>
            <person name="Palmer J.M."/>
        </authorList>
    </citation>
    <scope>NUCLEOTIDE SEQUENCE [LARGE SCALE GENOMIC DNA]</scope>
    <source>
        <strain evidence="1 2">TWF730</strain>
    </source>
</reference>
<organism evidence="1 2">
    <name type="scientific">Orbilia blumenaviensis</name>
    <dbReference type="NCBI Taxonomy" id="1796055"/>
    <lineage>
        <taxon>Eukaryota</taxon>
        <taxon>Fungi</taxon>
        <taxon>Dikarya</taxon>
        <taxon>Ascomycota</taxon>
        <taxon>Pezizomycotina</taxon>
        <taxon>Orbiliomycetes</taxon>
        <taxon>Orbiliales</taxon>
        <taxon>Orbiliaceae</taxon>
        <taxon>Orbilia</taxon>
    </lineage>
</organism>
<comment type="caution">
    <text evidence="1">The sequence shown here is derived from an EMBL/GenBank/DDBJ whole genome shotgun (WGS) entry which is preliminary data.</text>
</comment>
<dbReference type="Proteomes" id="UP001373714">
    <property type="component" value="Unassembled WGS sequence"/>
</dbReference>
<evidence type="ECO:0000313" key="2">
    <source>
        <dbReference type="Proteomes" id="UP001373714"/>
    </source>
</evidence>
<sequence>MSRAWIRPKFQETQGVVSFGQSKTQLVEIQVPQSLAEQSYRSVGPELSGRDIFQSTVKMSRDKIMRLRSKAFRPADIISGYTLFKPDLDLDGEIIEGKTTAKPHAQRDMAQSSFKV</sequence>
<protein>
    <submittedName>
        <fullName evidence="1">Uncharacterized protein</fullName>
    </submittedName>
</protein>
<name>A0AAV9UAJ0_9PEZI</name>
<keyword evidence="2" id="KW-1185">Reference proteome</keyword>
<dbReference type="AlphaFoldDB" id="A0AAV9UAJ0"/>
<evidence type="ECO:0000313" key="1">
    <source>
        <dbReference type="EMBL" id="KAK6338513.1"/>
    </source>
</evidence>
<gene>
    <name evidence="1" type="ORF">TWF730_002576</name>
</gene>
<accession>A0AAV9UAJ0</accession>